<reference evidence="3" key="1">
    <citation type="submission" date="2017-07" db="EMBL/GenBank/DDBJ databases">
        <title>Taro Niue Genome Assembly and Annotation.</title>
        <authorList>
            <person name="Atibalentja N."/>
            <person name="Keating K."/>
            <person name="Fields C.J."/>
        </authorList>
    </citation>
    <scope>NUCLEOTIDE SEQUENCE</scope>
    <source>
        <strain evidence="3">Niue_2</strain>
        <tissue evidence="3">Leaf</tissue>
    </source>
</reference>
<organism evidence="3 4">
    <name type="scientific">Colocasia esculenta</name>
    <name type="common">Wild taro</name>
    <name type="synonym">Arum esculentum</name>
    <dbReference type="NCBI Taxonomy" id="4460"/>
    <lineage>
        <taxon>Eukaryota</taxon>
        <taxon>Viridiplantae</taxon>
        <taxon>Streptophyta</taxon>
        <taxon>Embryophyta</taxon>
        <taxon>Tracheophyta</taxon>
        <taxon>Spermatophyta</taxon>
        <taxon>Magnoliopsida</taxon>
        <taxon>Liliopsida</taxon>
        <taxon>Araceae</taxon>
        <taxon>Aroideae</taxon>
        <taxon>Colocasieae</taxon>
        <taxon>Colocasia</taxon>
    </lineage>
</organism>
<gene>
    <name evidence="3" type="ORF">Taro_029149</name>
</gene>
<feature type="transmembrane region" description="Helical" evidence="1">
    <location>
        <begin position="20"/>
        <end position="39"/>
    </location>
</feature>
<proteinExistence type="predicted"/>
<dbReference type="EMBL" id="NMUH01001921">
    <property type="protein sequence ID" value="MQL96472.1"/>
    <property type="molecule type" value="Genomic_DNA"/>
</dbReference>
<dbReference type="Proteomes" id="UP000652761">
    <property type="component" value="Unassembled WGS sequence"/>
</dbReference>
<feature type="domain" description="Glycosyl transferase CAP10" evidence="2">
    <location>
        <begin position="175"/>
        <end position="425"/>
    </location>
</feature>
<keyword evidence="1" id="KW-1133">Transmembrane helix</keyword>
<protein>
    <recommendedName>
        <fullName evidence="2">Glycosyl transferase CAP10 domain-containing protein</fullName>
    </recommendedName>
</protein>
<dbReference type="OrthoDB" id="202415at2759"/>
<evidence type="ECO:0000313" key="3">
    <source>
        <dbReference type="EMBL" id="MQL96472.1"/>
    </source>
</evidence>
<evidence type="ECO:0000313" key="4">
    <source>
        <dbReference type="Proteomes" id="UP000652761"/>
    </source>
</evidence>
<dbReference type="SMART" id="SM00672">
    <property type="entry name" value="CAP10"/>
    <property type="match status" value="1"/>
</dbReference>
<dbReference type="InterPro" id="IPR006598">
    <property type="entry name" value="CAP10"/>
</dbReference>
<dbReference type="InterPro" id="IPR051091">
    <property type="entry name" value="O-Glucosyltr/Glycosyltrsf_90"/>
</dbReference>
<feature type="non-terminal residue" evidence="3">
    <location>
        <position position="1"/>
    </location>
</feature>
<comment type="caution">
    <text evidence="3">The sequence shown here is derived from an EMBL/GenBank/DDBJ whole genome shotgun (WGS) entry which is preliminary data.</text>
</comment>
<evidence type="ECO:0000259" key="2">
    <source>
        <dbReference type="SMART" id="SM00672"/>
    </source>
</evidence>
<keyword evidence="4" id="KW-1185">Reference proteome</keyword>
<sequence length="507" mass="57385">MKDGGDDDLSSPSAGVHTPSLLHLVVFSLLLLLGTSLSFRSWISTPTIRGGGSGAAASQDQKAYPLLTCPAANQSADALSCASSSPPPAPAGKIPSQAAGLCPAYFRWIHEDLRPWARTGITRDMVERAKEKANFRLVVLGGRAYVERYGRRTFQTRDLFTQWGILQLLRQHPGRVPDLELMFDCVDRPVVKRSDYPGDRENTTAPPLFRYGSDDTSVDIVFPDWSFWGWPEVNIKPWESLMEELREANRRVRWVDREPYAFWKGNAWVAPWRQDLLKCNVSGGQDWHARLYAQDWESEIKQGFKNSDLASQCEHRYKIYIEGASWSVSDKYILACDSPTLLVEPRYHDFFSRGLKPLRHYWPVRSKAKCSDVKFAVDWGNTHQEKAQEIGKGGSGFVQEELRMDYVYDYMLHLLTEYAKLLRFKPTKPPAAAELCPELMACPARDLEKEHLVLSMAKGPRSAGPCTLPPPFTPAEMSMLVSERANSTRQVQLWELDHEASGSRKTE</sequence>
<accession>A0A843VD36</accession>
<keyword evidence="1" id="KW-0472">Membrane</keyword>
<name>A0A843VD36_COLES</name>
<keyword evidence="1" id="KW-0812">Transmembrane</keyword>
<dbReference type="Pfam" id="PF05686">
    <property type="entry name" value="Glyco_transf_90"/>
    <property type="match status" value="1"/>
</dbReference>
<dbReference type="PANTHER" id="PTHR12203">
    <property type="entry name" value="KDEL LYS-ASP-GLU-LEU CONTAINING - RELATED"/>
    <property type="match status" value="1"/>
</dbReference>
<evidence type="ECO:0000256" key="1">
    <source>
        <dbReference type="SAM" id="Phobius"/>
    </source>
</evidence>
<dbReference type="AlphaFoldDB" id="A0A843VD36"/>
<dbReference type="PANTHER" id="PTHR12203:SF105">
    <property type="entry name" value="OS08G0101800 PROTEIN"/>
    <property type="match status" value="1"/>
</dbReference>